<protein>
    <submittedName>
        <fullName evidence="5">ABC-type branched-chain amino acid transport system, substrate-binding protein</fullName>
    </submittedName>
</protein>
<dbReference type="RefSeq" id="WP_093145221.1">
    <property type="nucleotide sequence ID" value="NZ_BMWO01000008.1"/>
</dbReference>
<gene>
    <name evidence="5" type="ORF">SAMN05421855_1073</name>
</gene>
<dbReference type="OrthoDB" id="2149800at2"/>
<name>A0A1G7IT13_9FLAO</name>
<organism evidence="5 6">
    <name type="scientific">Ulvibacter litoralis</name>
    <dbReference type="NCBI Taxonomy" id="227084"/>
    <lineage>
        <taxon>Bacteria</taxon>
        <taxon>Pseudomonadati</taxon>
        <taxon>Bacteroidota</taxon>
        <taxon>Flavobacteriia</taxon>
        <taxon>Flavobacteriales</taxon>
        <taxon>Flavobacteriaceae</taxon>
        <taxon>Ulvibacter</taxon>
    </lineage>
</organism>
<dbReference type="AlphaFoldDB" id="A0A1G7IT13"/>
<comment type="similarity">
    <text evidence="1">Belongs to the leucine-binding protein family.</text>
</comment>
<dbReference type="CDD" id="cd00118">
    <property type="entry name" value="LysM"/>
    <property type="match status" value="3"/>
</dbReference>
<feature type="signal peptide" evidence="3">
    <location>
        <begin position="1"/>
        <end position="21"/>
    </location>
</feature>
<dbReference type="Gene3D" id="3.40.50.2300">
    <property type="match status" value="1"/>
</dbReference>
<feature type="domain" description="LysM" evidence="4">
    <location>
        <begin position="28"/>
        <end position="71"/>
    </location>
</feature>
<dbReference type="GO" id="GO:0008932">
    <property type="term" value="F:lytic endotransglycosylase activity"/>
    <property type="evidence" value="ECO:0007669"/>
    <property type="project" value="TreeGrafter"/>
</dbReference>
<dbReference type="Proteomes" id="UP000199321">
    <property type="component" value="Unassembled WGS sequence"/>
</dbReference>
<dbReference type="PANTHER" id="PTHR33734:SF22">
    <property type="entry name" value="MEMBRANE-BOUND LYTIC MUREIN TRANSGLYCOSYLASE D"/>
    <property type="match status" value="1"/>
</dbReference>
<dbReference type="InterPro" id="IPR018392">
    <property type="entry name" value="LysM"/>
</dbReference>
<evidence type="ECO:0000313" key="6">
    <source>
        <dbReference type="Proteomes" id="UP000199321"/>
    </source>
</evidence>
<evidence type="ECO:0000256" key="3">
    <source>
        <dbReference type="SAM" id="SignalP"/>
    </source>
</evidence>
<dbReference type="SUPFAM" id="SSF53822">
    <property type="entry name" value="Periplasmic binding protein-like I"/>
    <property type="match status" value="1"/>
</dbReference>
<dbReference type="Pfam" id="PF01476">
    <property type="entry name" value="LysM"/>
    <property type="match status" value="3"/>
</dbReference>
<dbReference type="Gene3D" id="3.10.350.10">
    <property type="entry name" value="LysM domain"/>
    <property type="match status" value="3"/>
</dbReference>
<dbReference type="InterPro" id="IPR028082">
    <property type="entry name" value="Peripla_BP_I"/>
</dbReference>
<proteinExistence type="inferred from homology"/>
<dbReference type="STRING" id="227084.SAMN05421855_1073"/>
<dbReference type="InterPro" id="IPR036779">
    <property type="entry name" value="LysM_dom_sf"/>
</dbReference>
<dbReference type="PROSITE" id="PS51782">
    <property type="entry name" value="LYSM"/>
    <property type="match status" value="3"/>
</dbReference>
<dbReference type="EMBL" id="FNBA01000007">
    <property type="protein sequence ID" value="SDF15811.1"/>
    <property type="molecule type" value="Genomic_DNA"/>
</dbReference>
<sequence>MRLVLYISLLFIVNVSCGSIAQQQQQYKSHYVKKGETIYSIAKDYGVSTEAIYRLNPDVKSGVRENSILIIPEAGTGVTTADIEFKKHKVKRKETLFSISKKYNVSVDDIKKYNKELYSRQLKKGEKIQIPITLKIGSGLSTSEVVEVTSKKHTVLAKETKYGIARKYDITIPELEALNPTMGDSLQIGAIINVPNTDSVASATIEEGYDYYEVQPKEGFFRLKVKLGLSEEEIVSLNPFAKEGLKEGMILKIPKENIDLISSGKAVTVKLENRVYNKEKKNLVVMLPFGLDKITDGSSASNSEVLKKGGLLRLTLDFYSGVLMAAEFAKDLGISVNIDVYDTEGSETKTSTIIAQENFDNVDAVIGPLRQKNVEKAAVLLQRSKIPVFSPLSNRTMNSHSNFFQTLPTDAMLRRSMLSFLKANSANKNILLISDANKKTEKAAILSELPSAKTLSPREKGFLYVTDLNAKMVQNKENWVILESDDPGIISNVLGLLNGMPETYKVRLFTLDKNDAYDYHDISNMHLAKLNFTFPSVNKSYSYKDKDPFLISYKNKYGVYPNRYAVRGFDVAYDVLLRLSSNESLYDATQEEFETEYVENKFLYAKNSTSGYQNRATYIIKYMNNLEFEVVE</sequence>
<dbReference type="Pfam" id="PF13458">
    <property type="entry name" value="Peripla_BP_6"/>
    <property type="match status" value="1"/>
</dbReference>
<keyword evidence="6" id="KW-1185">Reference proteome</keyword>
<dbReference type="SUPFAM" id="SSF54106">
    <property type="entry name" value="LysM domain"/>
    <property type="match status" value="3"/>
</dbReference>
<evidence type="ECO:0000256" key="1">
    <source>
        <dbReference type="ARBA" id="ARBA00010062"/>
    </source>
</evidence>
<feature type="domain" description="LysM" evidence="4">
    <location>
        <begin position="151"/>
        <end position="194"/>
    </location>
</feature>
<dbReference type="CDD" id="cd06268">
    <property type="entry name" value="PBP1_ABC_transporter_LIVBP-like"/>
    <property type="match status" value="1"/>
</dbReference>
<accession>A0A1G7IT13</accession>
<feature type="chain" id="PRO_5011637747" evidence="3">
    <location>
        <begin position="22"/>
        <end position="632"/>
    </location>
</feature>
<feature type="domain" description="LysM" evidence="4">
    <location>
        <begin position="86"/>
        <end position="136"/>
    </location>
</feature>
<evidence type="ECO:0000259" key="4">
    <source>
        <dbReference type="PROSITE" id="PS51782"/>
    </source>
</evidence>
<dbReference type="SMART" id="SM00257">
    <property type="entry name" value="LysM"/>
    <property type="match status" value="4"/>
</dbReference>
<dbReference type="InterPro" id="IPR028081">
    <property type="entry name" value="Leu-bd"/>
</dbReference>
<evidence type="ECO:0000256" key="2">
    <source>
        <dbReference type="ARBA" id="ARBA00022729"/>
    </source>
</evidence>
<dbReference type="PANTHER" id="PTHR33734">
    <property type="entry name" value="LYSM DOMAIN-CONTAINING GPI-ANCHORED PROTEIN 2"/>
    <property type="match status" value="1"/>
</dbReference>
<reference evidence="5 6" key="1">
    <citation type="submission" date="2016-10" db="EMBL/GenBank/DDBJ databases">
        <authorList>
            <person name="de Groot N.N."/>
        </authorList>
    </citation>
    <scope>NUCLEOTIDE SEQUENCE [LARGE SCALE GENOMIC DNA]</scope>
    <source>
        <strain evidence="5 6">DSM 16195</strain>
    </source>
</reference>
<evidence type="ECO:0000313" key="5">
    <source>
        <dbReference type="EMBL" id="SDF15811.1"/>
    </source>
</evidence>
<keyword evidence="2 3" id="KW-0732">Signal</keyword>